<comment type="caution">
    <text evidence="1">The sequence shown here is derived from an EMBL/GenBank/DDBJ whole genome shotgun (WGS) entry which is preliminary data.</text>
</comment>
<name>A0A5B7G533_PORTR</name>
<protein>
    <submittedName>
        <fullName evidence="1">Uncharacterized protein</fullName>
    </submittedName>
</protein>
<organism evidence="1 2">
    <name type="scientific">Portunus trituberculatus</name>
    <name type="common">Swimming crab</name>
    <name type="synonym">Neptunus trituberculatus</name>
    <dbReference type="NCBI Taxonomy" id="210409"/>
    <lineage>
        <taxon>Eukaryota</taxon>
        <taxon>Metazoa</taxon>
        <taxon>Ecdysozoa</taxon>
        <taxon>Arthropoda</taxon>
        <taxon>Crustacea</taxon>
        <taxon>Multicrustacea</taxon>
        <taxon>Malacostraca</taxon>
        <taxon>Eumalacostraca</taxon>
        <taxon>Eucarida</taxon>
        <taxon>Decapoda</taxon>
        <taxon>Pleocyemata</taxon>
        <taxon>Brachyura</taxon>
        <taxon>Eubrachyura</taxon>
        <taxon>Portunoidea</taxon>
        <taxon>Portunidae</taxon>
        <taxon>Portuninae</taxon>
        <taxon>Portunus</taxon>
    </lineage>
</organism>
<accession>A0A5B7G533</accession>
<sequence length="60" mass="6645">MTLALCEEKYGGSGLDSASTLVLRDKKSSARRHQESVFTGCRHRANGRSPKLVAHYCLNH</sequence>
<dbReference type="AlphaFoldDB" id="A0A5B7G533"/>
<reference evidence="1 2" key="1">
    <citation type="submission" date="2019-05" db="EMBL/GenBank/DDBJ databases">
        <title>Another draft genome of Portunus trituberculatus and its Hox gene families provides insights of decapod evolution.</title>
        <authorList>
            <person name="Jeong J.-H."/>
            <person name="Song I."/>
            <person name="Kim S."/>
            <person name="Choi T."/>
            <person name="Kim D."/>
            <person name="Ryu S."/>
            <person name="Kim W."/>
        </authorList>
    </citation>
    <scope>NUCLEOTIDE SEQUENCE [LARGE SCALE GENOMIC DNA]</scope>
    <source>
        <tissue evidence="1">Muscle</tissue>
    </source>
</reference>
<dbReference type="Proteomes" id="UP000324222">
    <property type="component" value="Unassembled WGS sequence"/>
</dbReference>
<keyword evidence="2" id="KW-1185">Reference proteome</keyword>
<evidence type="ECO:0000313" key="1">
    <source>
        <dbReference type="EMBL" id="MPC52669.1"/>
    </source>
</evidence>
<gene>
    <name evidence="1" type="ORF">E2C01_046545</name>
</gene>
<dbReference type="EMBL" id="VSRR010011059">
    <property type="protein sequence ID" value="MPC52669.1"/>
    <property type="molecule type" value="Genomic_DNA"/>
</dbReference>
<proteinExistence type="predicted"/>
<evidence type="ECO:0000313" key="2">
    <source>
        <dbReference type="Proteomes" id="UP000324222"/>
    </source>
</evidence>